<organism evidence="2 3">
    <name type="scientific">Halteria grandinella</name>
    <dbReference type="NCBI Taxonomy" id="5974"/>
    <lineage>
        <taxon>Eukaryota</taxon>
        <taxon>Sar</taxon>
        <taxon>Alveolata</taxon>
        <taxon>Ciliophora</taxon>
        <taxon>Intramacronucleata</taxon>
        <taxon>Spirotrichea</taxon>
        <taxon>Stichotrichia</taxon>
        <taxon>Sporadotrichida</taxon>
        <taxon>Halteriidae</taxon>
        <taxon>Halteria</taxon>
    </lineage>
</organism>
<proteinExistence type="predicted"/>
<comment type="caution">
    <text evidence="2">The sequence shown here is derived from an EMBL/GenBank/DDBJ whole genome shotgun (WGS) entry which is preliminary data.</text>
</comment>
<accession>A0A8J8P091</accession>
<feature type="compositionally biased region" description="Polar residues" evidence="1">
    <location>
        <begin position="98"/>
        <end position="117"/>
    </location>
</feature>
<name>A0A8J8P091_HALGN</name>
<feature type="region of interest" description="Disordered" evidence="1">
    <location>
        <begin position="1"/>
        <end position="76"/>
    </location>
</feature>
<gene>
    <name evidence="2" type="ORF">FGO68_gene7894</name>
</gene>
<keyword evidence="3" id="KW-1185">Reference proteome</keyword>
<reference evidence="2" key="1">
    <citation type="submission" date="2019-06" db="EMBL/GenBank/DDBJ databases">
        <authorList>
            <person name="Zheng W."/>
        </authorList>
    </citation>
    <scope>NUCLEOTIDE SEQUENCE</scope>
    <source>
        <strain evidence="2">QDHG01</strain>
    </source>
</reference>
<protein>
    <submittedName>
        <fullName evidence="2">Uncharacterized protein</fullName>
    </submittedName>
</protein>
<feature type="region of interest" description="Disordered" evidence="1">
    <location>
        <begin position="98"/>
        <end position="139"/>
    </location>
</feature>
<dbReference type="Proteomes" id="UP000785679">
    <property type="component" value="Unassembled WGS sequence"/>
</dbReference>
<feature type="compositionally biased region" description="Acidic residues" evidence="1">
    <location>
        <begin position="59"/>
        <end position="69"/>
    </location>
</feature>
<evidence type="ECO:0000313" key="3">
    <source>
        <dbReference type="Proteomes" id="UP000785679"/>
    </source>
</evidence>
<dbReference type="EMBL" id="RRYP01003638">
    <property type="protein sequence ID" value="TNV83625.1"/>
    <property type="molecule type" value="Genomic_DNA"/>
</dbReference>
<evidence type="ECO:0000313" key="2">
    <source>
        <dbReference type="EMBL" id="TNV83625.1"/>
    </source>
</evidence>
<dbReference type="AlphaFoldDB" id="A0A8J8P091"/>
<sequence>MLTTSQRKAFQDSSESPFQSTPDHKKPLDFYHSPQDGTKDSDTSSLNNSLRGKRNSESDFSDNDSQQDVDEGRHEVYNSYEKSAKLCFQRLQPSRNNTILAQQKSLDKNPTPTQKLLQENDSKVKRNKSNEANQSDMKRESLLPQSHGEIRLMKINRAIVEEQQMTRKVDKAVREAEQENKRLRGQINWLLKCL</sequence>
<feature type="compositionally biased region" description="Polar residues" evidence="1">
    <location>
        <begin position="1"/>
        <end position="21"/>
    </location>
</feature>
<evidence type="ECO:0000256" key="1">
    <source>
        <dbReference type="SAM" id="MobiDB-lite"/>
    </source>
</evidence>